<comment type="similarity">
    <text evidence="4">Belongs to the methyl-accepting chemotaxis (MCP) protein family.</text>
</comment>
<feature type="domain" description="T-SNARE coiled-coil homology" evidence="8">
    <location>
        <begin position="256"/>
        <end position="318"/>
    </location>
</feature>
<dbReference type="Proteomes" id="UP000051221">
    <property type="component" value="Unassembled WGS sequence"/>
</dbReference>
<keyword evidence="2" id="KW-0997">Cell inner membrane</keyword>
<dbReference type="SUPFAM" id="SSF58104">
    <property type="entry name" value="Methyl-accepting chemotaxis protein (MCP) signaling domain"/>
    <property type="match status" value="1"/>
</dbReference>
<dbReference type="PANTHER" id="PTHR32089">
    <property type="entry name" value="METHYL-ACCEPTING CHEMOTAXIS PROTEIN MCPB"/>
    <property type="match status" value="1"/>
</dbReference>
<evidence type="ECO:0000256" key="1">
    <source>
        <dbReference type="ARBA" id="ARBA00004429"/>
    </source>
</evidence>
<dbReference type="AlphaFoldDB" id="A0A0Q2MFK6"/>
<feature type="coiled-coil region" evidence="6">
    <location>
        <begin position="133"/>
        <end position="160"/>
    </location>
</feature>
<dbReference type="RefSeq" id="WP_055465688.1">
    <property type="nucleotide sequence ID" value="NZ_LKHS01000005.1"/>
</dbReference>
<dbReference type="GO" id="GO:0005886">
    <property type="term" value="C:plasma membrane"/>
    <property type="evidence" value="ECO:0007669"/>
    <property type="project" value="UniProtKB-SubCell"/>
</dbReference>
<reference evidence="9 10" key="1">
    <citation type="submission" date="2015-08" db="EMBL/GenBank/DDBJ databases">
        <title>Antibacterial properties of a collection of Vibrionaceae strains.</title>
        <authorList>
            <person name="Giubergia S."/>
        </authorList>
    </citation>
    <scope>NUCLEOTIDE SEQUENCE [LARGE SCALE GENOMIC DNA]</scope>
    <source>
        <strain evidence="9 10">S0821</strain>
    </source>
</reference>
<dbReference type="PANTHER" id="PTHR32089:SF114">
    <property type="entry name" value="METHYL-ACCEPTING CHEMOTAXIS PROTEIN MCPB"/>
    <property type="match status" value="1"/>
</dbReference>
<dbReference type="InParanoid" id="A0A0Q2MFK6"/>
<comment type="subcellular location">
    <subcellularLocation>
        <location evidence="1">Cell inner membrane</location>
        <topology evidence="1">Multi-pass membrane protein</topology>
    </subcellularLocation>
</comment>
<dbReference type="EMBL" id="LKHS01000005">
    <property type="protein sequence ID" value="KQH86769.1"/>
    <property type="molecule type" value="Genomic_DNA"/>
</dbReference>
<dbReference type="PROSITE" id="PS50192">
    <property type="entry name" value="T_SNARE"/>
    <property type="match status" value="1"/>
</dbReference>
<name>A0A0Q2MFK6_VIBFU</name>
<sequence>MYSLFIRMRFVHWLGVVILVVNAFFFTENMISQILQGIVVIFLIIHDIDEKIWGVDSLKNVTMYMRNFERKDLSTPCNINSQYNSEITNVLNVINTFRFNVKMALEEIQQQAIASDEISTQLKYKSTNISDRILRQDASVSSLNEQLEELDNTSIALKVKAEETQIQVKSTHAKLEHSVGMMDNLVQGLDQYLESNHQLQKSFNKLSAQTLSIENVVSVIAKLADQTNLLALNAAIEAARAGNQGRGFAVVADEVRRLAQSTQESLHEINSIVSEISTTVKMAGAQMSSQTSTITLLSENTIKSQTEIRTANESIGSVLSFIEHNESEHEVNIHTISQLVCEANSKVDELKQLSSSNAIDCEALIKQGINLTKVTENVVEKLSMFKTV</sequence>
<feature type="domain" description="Methyl-accepting transducer" evidence="7">
    <location>
        <begin position="111"/>
        <end position="351"/>
    </location>
</feature>
<comment type="caution">
    <text evidence="9">The sequence shown here is derived from an EMBL/GenBank/DDBJ whole genome shotgun (WGS) entry which is preliminary data.</text>
</comment>
<keyword evidence="6" id="KW-0175">Coiled coil</keyword>
<dbReference type="GO" id="GO:0006935">
    <property type="term" value="P:chemotaxis"/>
    <property type="evidence" value="ECO:0007669"/>
    <property type="project" value="UniProtKB-ARBA"/>
</dbReference>
<keyword evidence="2" id="KW-0472">Membrane</keyword>
<dbReference type="SMART" id="SM00283">
    <property type="entry name" value="MA"/>
    <property type="match status" value="1"/>
</dbReference>
<keyword evidence="10" id="KW-1185">Reference proteome</keyword>
<dbReference type="PROSITE" id="PS50111">
    <property type="entry name" value="CHEMOTAXIS_TRANSDUC_2"/>
    <property type="match status" value="1"/>
</dbReference>
<evidence type="ECO:0000256" key="6">
    <source>
        <dbReference type="SAM" id="Coils"/>
    </source>
</evidence>
<keyword evidence="2" id="KW-1003">Cell membrane</keyword>
<proteinExistence type="inferred from homology"/>
<organism evidence="9 10">
    <name type="scientific">Vibrio furnissii</name>
    <dbReference type="NCBI Taxonomy" id="29494"/>
    <lineage>
        <taxon>Bacteria</taxon>
        <taxon>Pseudomonadati</taxon>
        <taxon>Pseudomonadota</taxon>
        <taxon>Gammaproteobacteria</taxon>
        <taxon>Vibrionales</taxon>
        <taxon>Vibrionaceae</taxon>
        <taxon>Vibrio</taxon>
    </lineage>
</organism>
<dbReference type="GO" id="GO:0007165">
    <property type="term" value="P:signal transduction"/>
    <property type="evidence" value="ECO:0007669"/>
    <property type="project" value="UniProtKB-KW"/>
</dbReference>
<evidence type="ECO:0000313" key="9">
    <source>
        <dbReference type="EMBL" id="KQH86769.1"/>
    </source>
</evidence>
<accession>A0A0Q2MFK6</accession>
<gene>
    <name evidence="9" type="ORF">AMR76_06690</name>
</gene>
<evidence type="ECO:0000313" key="10">
    <source>
        <dbReference type="Proteomes" id="UP000051221"/>
    </source>
</evidence>
<keyword evidence="3 5" id="KW-0807">Transducer</keyword>
<evidence type="ECO:0000259" key="7">
    <source>
        <dbReference type="PROSITE" id="PS50111"/>
    </source>
</evidence>
<protein>
    <submittedName>
        <fullName evidence="9">Chemotaxis protein</fullName>
    </submittedName>
</protein>
<dbReference type="InterPro" id="IPR000727">
    <property type="entry name" value="T_SNARE_dom"/>
</dbReference>
<evidence type="ECO:0000259" key="8">
    <source>
        <dbReference type="PROSITE" id="PS50192"/>
    </source>
</evidence>
<evidence type="ECO:0000256" key="4">
    <source>
        <dbReference type="ARBA" id="ARBA00029447"/>
    </source>
</evidence>
<dbReference type="Gene3D" id="1.10.287.950">
    <property type="entry name" value="Methyl-accepting chemotaxis protein"/>
    <property type="match status" value="1"/>
</dbReference>
<evidence type="ECO:0000256" key="5">
    <source>
        <dbReference type="PROSITE-ProRule" id="PRU00284"/>
    </source>
</evidence>
<dbReference type="InterPro" id="IPR004089">
    <property type="entry name" value="MCPsignal_dom"/>
</dbReference>
<evidence type="ECO:0000256" key="3">
    <source>
        <dbReference type="ARBA" id="ARBA00023224"/>
    </source>
</evidence>
<dbReference type="Pfam" id="PF00015">
    <property type="entry name" value="MCPsignal"/>
    <property type="match status" value="1"/>
</dbReference>
<evidence type="ECO:0000256" key="2">
    <source>
        <dbReference type="ARBA" id="ARBA00022519"/>
    </source>
</evidence>